<accession>A0ABR6SZT7</accession>
<name>A0ABR6SZT7_9LIST</name>
<evidence type="ECO:0000313" key="1">
    <source>
        <dbReference type="EMBL" id="MBC1511182.1"/>
    </source>
</evidence>
<dbReference type="RefSeq" id="WP_185348393.1">
    <property type="nucleotide sequence ID" value="NZ_JAASTU010000021.1"/>
</dbReference>
<gene>
    <name evidence="1" type="ORF">HCJ59_14980</name>
</gene>
<proteinExistence type="predicted"/>
<comment type="caution">
    <text evidence="1">The sequence shown here is derived from an EMBL/GenBank/DDBJ whole genome shotgun (WGS) entry which is preliminary data.</text>
</comment>
<protein>
    <submittedName>
        <fullName evidence="1">Uncharacterized protein</fullName>
    </submittedName>
</protein>
<organism evidence="1 2">
    <name type="scientific">Listeria immobilis</name>
    <dbReference type="NCBI Taxonomy" id="2713502"/>
    <lineage>
        <taxon>Bacteria</taxon>
        <taxon>Bacillati</taxon>
        <taxon>Bacillota</taxon>
        <taxon>Bacilli</taxon>
        <taxon>Bacillales</taxon>
        <taxon>Listeriaceae</taxon>
        <taxon>Listeria</taxon>
    </lineage>
</organism>
<sequence length="94" mass="10979">MTLQVEIENMELLIQDLLEETDNLFVFDLDYQILGMEMGLNYLLNEGTYKIGNELTVEEIKEDEGQTCKYIFEVNKIGNDTENVTMTYKRKEVA</sequence>
<evidence type="ECO:0000313" key="2">
    <source>
        <dbReference type="Proteomes" id="UP000587800"/>
    </source>
</evidence>
<reference evidence="1 2" key="1">
    <citation type="submission" date="2020-03" db="EMBL/GenBank/DDBJ databases">
        <title>Soil Listeria distribution.</title>
        <authorList>
            <person name="Liao J."/>
            <person name="Wiedmann M."/>
        </authorList>
    </citation>
    <scope>NUCLEOTIDE SEQUENCE [LARGE SCALE GENOMIC DNA]</scope>
    <source>
        <strain evidence="1 2">FSL L7-1515</strain>
    </source>
</reference>
<keyword evidence="2" id="KW-1185">Reference proteome</keyword>
<dbReference type="EMBL" id="JAASUB010000025">
    <property type="protein sequence ID" value="MBC1511182.1"/>
    <property type="molecule type" value="Genomic_DNA"/>
</dbReference>
<dbReference type="Proteomes" id="UP000587800">
    <property type="component" value="Unassembled WGS sequence"/>
</dbReference>